<accession>A0A7R9ADB6</accession>
<dbReference type="InterPro" id="IPR051277">
    <property type="entry name" value="SEZ6_CSMD_C4BPB_Regulators"/>
</dbReference>
<evidence type="ECO:0000256" key="2">
    <source>
        <dbReference type="ARBA" id="ARBA00022729"/>
    </source>
</evidence>
<evidence type="ECO:0000259" key="7">
    <source>
        <dbReference type="PROSITE" id="PS50923"/>
    </source>
</evidence>
<feature type="disulfide bond" evidence="6">
    <location>
        <begin position="242"/>
        <end position="269"/>
    </location>
</feature>
<evidence type="ECO:0000256" key="4">
    <source>
        <dbReference type="ARBA" id="ARBA00022837"/>
    </source>
</evidence>
<dbReference type="InterPro" id="IPR035976">
    <property type="entry name" value="Sushi/SCR/CCP_sf"/>
</dbReference>
<feature type="disulfide bond" evidence="6">
    <location>
        <begin position="50"/>
        <end position="77"/>
    </location>
</feature>
<dbReference type="SMART" id="SM00607">
    <property type="entry name" value="FTP"/>
    <property type="match status" value="1"/>
</dbReference>
<dbReference type="Pfam" id="PF22633">
    <property type="entry name" value="F5_F8_type_C_2"/>
    <property type="match status" value="1"/>
</dbReference>
<keyword evidence="4" id="KW-0106">Calcium</keyword>
<evidence type="ECO:0000313" key="8">
    <source>
        <dbReference type="EMBL" id="CAD7252082.1"/>
    </source>
</evidence>
<keyword evidence="1" id="KW-0479">Metal-binding</keyword>
<dbReference type="GO" id="GO:0046872">
    <property type="term" value="F:metal ion binding"/>
    <property type="evidence" value="ECO:0007669"/>
    <property type="project" value="UniProtKB-KW"/>
</dbReference>
<evidence type="ECO:0000313" key="9">
    <source>
        <dbReference type="Proteomes" id="UP000677054"/>
    </source>
</evidence>
<dbReference type="InterPro" id="IPR006585">
    <property type="entry name" value="FTP1"/>
</dbReference>
<evidence type="ECO:0000256" key="5">
    <source>
        <dbReference type="ARBA" id="ARBA00023157"/>
    </source>
</evidence>
<name>A0A7R9ADB6_9CRUS</name>
<gene>
    <name evidence="8" type="ORF">DSTB1V02_LOCUS11843</name>
</gene>
<dbReference type="Pfam" id="PF00084">
    <property type="entry name" value="Sushi"/>
    <property type="match status" value="2"/>
</dbReference>
<protein>
    <recommendedName>
        <fullName evidence="7">Sushi domain-containing protein</fullName>
    </recommendedName>
</protein>
<proteinExistence type="predicted"/>
<comment type="caution">
    <text evidence="6">Lacks conserved residue(s) required for the propagation of feature annotation.</text>
</comment>
<dbReference type="InterPro" id="IPR008979">
    <property type="entry name" value="Galactose-bd-like_sf"/>
</dbReference>
<dbReference type="CDD" id="cd00033">
    <property type="entry name" value="CCP"/>
    <property type="match status" value="2"/>
</dbReference>
<dbReference type="SMART" id="SM00032">
    <property type="entry name" value="CCP"/>
    <property type="match status" value="2"/>
</dbReference>
<feature type="domain" description="Sushi" evidence="7">
    <location>
        <begin position="218"/>
        <end position="271"/>
    </location>
</feature>
<keyword evidence="3" id="KW-0677">Repeat</keyword>
<organism evidence="8">
    <name type="scientific">Darwinula stevensoni</name>
    <dbReference type="NCBI Taxonomy" id="69355"/>
    <lineage>
        <taxon>Eukaryota</taxon>
        <taxon>Metazoa</taxon>
        <taxon>Ecdysozoa</taxon>
        <taxon>Arthropoda</taxon>
        <taxon>Crustacea</taxon>
        <taxon>Oligostraca</taxon>
        <taxon>Ostracoda</taxon>
        <taxon>Podocopa</taxon>
        <taxon>Podocopida</taxon>
        <taxon>Darwinulocopina</taxon>
        <taxon>Darwinuloidea</taxon>
        <taxon>Darwinulidae</taxon>
        <taxon>Darwinula</taxon>
    </lineage>
</organism>
<evidence type="ECO:0000256" key="6">
    <source>
        <dbReference type="PROSITE-ProRule" id="PRU00302"/>
    </source>
</evidence>
<dbReference type="SUPFAM" id="SSF49785">
    <property type="entry name" value="Galactose-binding domain-like"/>
    <property type="match status" value="1"/>
</dbReference>
<dbReference type="SUPFAM" id="SSF57535">
    <property type="entry name" value="Complement control module/SCR domain"/>
    <property type="match status" value="2"/>
</dbReference>
<dbReference type="PROSITE" id="PS50923">
    <property type="entry name" value="SUSHI"/>
    <property type="match status" value="2"/>
</dbReference>
<dbReference type="InterPro" id="IPR000436">
    <property type="entry name" value="Sushi_SCR_CCP_dom"/>
</dbReference>
<keyword evidence="5 6" id="KW-1015">Disulfide bond</keyword>
<dbReference type="PANTHER" id="PTHR45656:SF4">
    <property type="entry name" value="PROTEIN CBR-CLEC-78"/>
    <property type="match status" value="1"/>
</dbReference>
<keyword evidence="2" id="KW-0732">Signal</keyword>
<evidence type="ECO:0000256" key="1">
    <source>
        <dbReference type="ARBA" id="ARBA00022723"/>
    </source>
</evidence>
<dbReference type="OrthoDB" id="6127264at2759"/>
<sequence>MGDLNGAGTPTKDIHGASGLRCGLPGQPANGWIINKATFYFYRGLTTYQCADGFVLFGSSQRMCLENGMWNGTVPTCEFDLAHGKASQQSLTLMNYRSDLAVDGDPETCSYTQRNKKSSRWWLVNLGRRYNVTYVGIRIERGTYQAFTVFVMDVQEEKPALYQECVRFSGTFPLETMMFRCNRALGTTGQIVYIRDERQTEEHLRLCEVQVFASQEWMPCGDPEQPIYSSVNWTENQAHYSCLPGFTLKGETVRNCLADGQWSSSPPTCVADPWRISTKSYARTPGFIHGPKTQWPSHRYKQHTLFPSLYTSPRTTLGVPFHPAEVWMISSPV</sequence>
<feature type="domain" description="Sushi" evidence="7">
    <location>
        <begin position="20"/>
        <end position="79"/>
    </location>
</feature>
<dbReference type="Proteomes" id="UP000677054">
    <property type="component" value="Unassembled WGS sequence"/>
</dbReference>
<dbReference type="PANTHER" id="PTHR45656">
    <property type="entry name" value="PROTEIN CBR-CLEC-78"/>
    <property type="match status" value="1"/>
</dbReference>
<dbReference type="EMBL" id="CAJPEV010004091">
    <property type="protein sequence ID" value="CAG0901159.1"/>
    <property type="molecule type" value="Genomic_DNA"/>
</dbReference>
<dbReference type="AlphaFoldDB" id="A0A7R9ADB6"/>
<dbReference type="Gene3D" id="2.60.120.260">
    <property type="entry name" value="Galactose-binding domain-like"/>
    <property type="match status" value="1"/>
</dbReference>
<keyword evidence="6" id="KW-0768">Sushi</keyword>
<dbReference type="EMBL" id="LR903608">
    <property type="protein sequence ID" value="CAD7252082.1"/>
    <property type="molecule type" value="Genomic_DNA"/>
</dbReference>
<keyword evidence="9" id="KW-1185">Reference proteome</keyword>
<evidence type="ECO:0000256" key="3">
    <source>
        <dbReference type="ARBA" id="ARBA00022737"/>
    </source>
</evidence>
<dbReference type="Gene3D" id="2.10.70.10">
    <property type="entry name" value="Complement Module, domain 1"/>
    <property type="match status" value="2"/>
</dbReference>
<reference evidence="8" key="1">
    <citation type="submission" date="2020-11" db="EMBL/GenBank/DDBJ databases">
        <authorList>
            <person name="Tran Van P."/>
        </authorList>
    </citation>
    <scope>NUCLEOTIDE SEQUENCE</scope>
</reference>